<feature type="transmembrane region" description="Helical" evidence="7">
    <location>
        <begin position="433"/>
        <end position="455"/>
    </location>
</feature>
<organism evidence="9 10">
    <name type="scientific">Fodinicola feengrottensis</name>
    <dbReference type="NCBI Taxonomy" id="435914"/>
    <lineage>
        <taxon>Bacteria</taxon>
        <taxon>Bacillati</taxon>
        <taxon>Actinomycetota</taxon>
        <taxon>Actinomycetes</taxon>
        <taxon>Mycobacteriales</taxon>
        <taxon>Fodinicola</taxon>
    </lineage>
</organism>
<accession>A0ABP4UIC7</accession>
<keyword evidence="2" id="KW-0813">Transport</keyword>
<name>A0ABP4UIC7_9ACTN</name>
<gene>
    <name evidence="9" type="ORF">GCM10009765_62940</name>
</gene>
<evidence type="ECO:0000259" key="8">
    <source>
        <dbReference type="PROSITE" id="PS50850"/>
    </source>
</evidence>
<evidence type="ECO:0000256" key="2">
    <source>
        <dbReference type="ARBA" id="ARBA00022448"/>
    </source>
</evidence>
<dbReference type="PANTHER" id="PTHR42718">
    <property type="entry name" value="MAJOR FACILITATOR SUPERFAMILY MULTIDRUG TRANSPORTER MFSC"/>
    <property type="match status" value="1"/>
</dbReference>
<comment type="subcellular location">
    <subcellularLocation>
        <location evidence="1">Cell membrane</location>
        <topology evidence="1">Multi-pass membrane protein</topology>
    </subcellularLocation>
</comment>
<feature type="transmembrane region" description="Helical" evidence="7">
    <location>
        <begin position="53"/>
        <end position="71"/>
    </location>
</feature>
<feature type="domain" description="Major facilitator superfamily (MFS) profile" evidence="8">
    <location>
        <begin position="17"/>
        <end position="459"/>
    </location>
</feature>
<evidence type="ECO:0000256" key="1">
    <source>
        <dbReference type="ARBA" id="ARBA00004651"/>
    </source>
</evidence>
<keyword evidence="6 7" id="KW-0472">Membrane</keyword>
<dbReference type="Gene3D" id="1.20.1250.20">
    <property type="entry name" value="MFS general substrate transporter like domains"/>
    <property type="match status" value="1"/>
</dbReference>
<dbReference type="CDD" id="cd17321">
    <property type="entry name" value="MFS_MMR_MDR_like"/>
    <property type="match status" value="1"/>
</dbReference>
<keyword evidence="4 7" id="KW-0812">Transmembrane</keyword>
<dbReference type="Pfam" id="PF07690">
    <property type="entry name" value="MFS_1"/>
    <property type="match status" value="1"/>
</dbReference>
<dbReference type="InterPro" id="IPR011701">
    <property type="entry name" value="MFS"/>
</dbReference>
<dbReference type="Proteomes" id="UP001500618">
    <property type="component" value="Unassembled WGS sequence"/>
</dbReference>
<feature type="transmembrane region" description="Helical" evidence="7">
    <location>
        <begin position="274"/>
        <end position="299"/>
    </location>
</feature>
<proteinExistence type="predicted"/>
<feature type="transmembrane region" description="Helical" evidence="7">
    <location>
        <begin position="232"/>
        <end position="254"/>
    </location>
</feature>
<dbReference type="InterPro" id="IPR020846">
    <property type="entry name" value="MFS_dom"/>
</dbReference>
<dbReference type="InterPro" id="IPR036259">
    <property type="entry name" value="MFS_trans_sf"/>
</dbReference>
<comment type="caution">
    <text evidence="9">The sequence shown here is derived from an EMBL/GenBank/DDBJ whole genome shotgun (WGS) entry which is preliminary data.</text>
</comment>
<feature type="transmembrane region" description="Helical" evidence="7">
    <location>
        <begin position="143"/>
        <end position="166"/>
    </location>
</feature>
<dbReference type="NCBIfam" id="TIGR00711">
    <property type="entry name" value="efflux_EmrB"/>
    <property type="match status" value="1"/>
</dbReference>
<feature type="transmembrane region" description="Helical" evidence="7">
    <location>
        <begin position="16"/>
        <end position="38"/>
    </location>
</feature>
<evidence type="ECO:0000313" key="9">
    <source>
        <dbReference type="EMBL" id="GAA1705144.1"/>
    </source>
</evidence>
<feature type="transmembrane region" description="Helical" evidence="7">
    <location>
        <begin position="204"/>
        <end position="226"/>
    </location>
</feature>
<evidence type="ECO:0000256" key="7">
    <source>
        <dbReference type="SAM" id="Phobius"/>
    </source>
</evidence>
<dbReference type="Gene3D" id="1.20.1720.10">
    <property type="entry name" value="Multidrug resistance protein D"/>
    <property type="match status" value="1"/>
</dbReference>
<dbReference type="EMBL" id="BAAANY010000030">
    <property type="protein sequence ID" value="GAA1705144.1"/>
    <property type="molecule type" value="Genomic_DNA"/>
</dbReference>
<keyword evidence="5 7" id="KW-1133">Transmembrane helix</keyword>
<evidence type="ECO:0000256" key="4">
    <source>
        <dbReference type="ARBA" id="ARBA00022692"/>
    </source>
</evidence>
<sequence length="460" mass="46402">MAISETVHDRQTTGRLPLIAVCLAYFMVILDVTIVTVANPSIGAALHASVTSLQWVVDGYTMVFAGLLLIGGGLGDRYGGKRVFLIGLAVFALASVGCALAPAAGALVVARLVQGAGAALMVPTSLSLLQASYPDKASRARAYGIWAAMGGVAAAAGPVLGGVLVAAVSWPAVFWVNVPIGLAALVMAAWSVPAPAARPSSDRLLPELLVQAIGIAGLVALTAALNEAGSRGWAAPVVVGLLVAALGLMAAFVLSERKSRHPMVPPALFGRAEFSATAAVGVLINVGFYGLLFAAPLYFSRIFGYGPLLTGLAILPLSAIVAIASAVSGRLTARLGPRIPMLIGLPIGAAGVLGWLVAAAGTPYWLLVAPMVAAGFGISFTMPASTAAIMEAAPPDRAGVASAVFNTGRQVGTAVGVGIVGSFIVASDLISGLHIGVILGASCFLAATLVTFLFVRPPRT</sequence>
<feature type="transmembrane region" description="Helical" evidence="7">
    <location>
        <begin position="411"/>
        <end position="427"/>
    </location>
</feature>
<protein>
    <submittedName>
        <fullName evidence="9">MFS transporter</fullName>
    </submittedName>
</protein>
<dbReference type="RefSeq" id="WP_344313878.1">
    <property type="nucleotide sequence ID" value="NZ_BAAANY010000030.1"/>
</dbReference>
<feature type="transmembrane region" description="Helical" evidence="7">
    <location>
        <begin position="172"/>
        <end position="192"/>
    </location>
</feature>
<dbReference type="SUPFAM" id="SSF103473">
    <property type="entry name" value="MFS general substrate transporter"/>
    <property type="match status" value="1"/>
</dbReference>
<evidence type="ECO:0000256" key="5">
    <source>
        <dbReference type="ARBA" id="ARBA00022989"/>
    </source>
</evidence>
<feature type="transmembrane region" description="Helical" evidence="7">
    <location>
        <begin position="364"/>
        <end position="390"/>
    </location>
</feature>
<feature type="transmembrane region" description="Helical" evidence="7">
    <location>
        <begin position="339"/>
        <end position="358"/>
    </location>
</feature>
<evidence type="ECO:0000256" key="6">
    <source>
        <dbReference type="ARBA" id="ARBA00023136"/>
    </source>
</evidence>
<evidence type="ECO:0000313" key="10">
    <source>
        <dbReference type="Proteomes" id="UP001500618"/>
    </source>
</evidence>
<dbReference type="PROSITE" id="PS50850">
    <property type="entry name" value="MFS"/>
    <property type="match status" value="1"/>
</dbReference>
<dbReference type="InterPro" id="IPR004638">
    <property type="entry name" value="EmrB-like"/>
</dbReference>
<reference evidence="10" key="1">
    <citation type="journal article" date="2019" name="Int. J. Syst. Evol. Microbiol.">
        <title>The Global Catalogue of Microorganisms (GCM) 10K type strain sequencing project: providing services to taxonomists for standard genome sequencing and annotation.</title>
        <authorList>
            <consortium name="The Broad Institute Genomics Platform"/>
            <consortium name="The Broad Institute Genome Sequencing Center for Infectious Disease"/>
            <person name="Wu L."/>
            <person name="Ma J."/>
        </authorList>
    </citation>
    <scope>NUCLEOTIDE SEQUENCE [LARGE SCALE GENOMIC DNA]</scope>
    <source>
        <strain evidence="10">JCM 14718</strain>
    </source>
</reference>
<dbReference type="PANTHER" id="PTHR42718:SF40">
    <property type="entry name" value="METHYLENOMYCIN A RESISTANCE PROTEIN"/>
    <property type="match status" value="1"/>
</dbReference>
<evidence type="ECO:0000256" key="3">
    <source>
        <dbReference type="ARBA" id="ARBA00022475"/>
    </source>
</evidence>
<feature type="transmembrane region" description="Helical" evidence="7">
    <location>
        <begin position="305"/>
        <end position="327"/>
    </location>
</feature>
<feature type="transmembrane region" description="Helical" evidence="7">
    <location>
        <begin position="83"/>
        <end position="106"/>
    </location>
</feature>
<dbReference type="PRINTS" id="PR01036">
    <property type="entry name" value="TCRTETB"/>
</dbReference>
<keyword evidence="3" id="KW-1003">Cell membrane</keyword>
<keyword evidence="10" id="KW-1185">Reference proteome</keyword>